<name>A0A8I0Q3A6_MORMO</name>
<dbReference type="AlphaFoldDB" id="A0A8I0Q3A6"/>
<sequence>MSEAEASQVIDSILKHDSIGPVLTKEYNEAYRYLNSAGVHLSQAVIGTDALLAGLGRISQLMRLSLAAGGSYQTGKGIAQVSDGKFAEGGTNIALGSAAIFGGYAGNKVVGKPSGGIISPENNVWQTGTIGNAITKSEGTLTGAVTKVTPQMTKENIRSLNRENESAKILSESGFNVEQNPTVVGDKKPDYRINGGIFDNYAPK</sequence>
<evidence type="ECO:0000313" key="2">
    <source>
        <dbReference type="Proteomes" id="UP000650477"/>
    </source>
</evidence>
<dbReference type="EMBL" id="PKLF01000018">
    <property type="protein sequence ID" value="MBE8614144.1"/>
    <property type="molecule type" value="Genomic_DNA"/>
</dbReference>
<accession>A0A8I0Q3A6</accession>
<comment type="caution">
    <text evidence="1">The sequence shown here is derived from an EMBL/GenBank/DDBJ whole genome shotgun (WGS) entry which is preliminary data.</text>
</comment>
<gene>
    <name evidence="1" type="ORF">CYG68_17350</name>
</gene>
<dbReference type="RefSeq" id="WP_193830166.1">
    <property type="nucleotide sequence ID" value="NZ_PKLF01000018.1"/>
</dbReference>
<evidence type="ECO:0000313" key="1">
    <source>
        <dbReference type="EMBL" id="MBE8614144.1"/>
    </source>
</evidence>
<dbReference type="Gene3D" id="3.40.1350.120">
    <property type="match status" value="1"/>
</dbReference>
<dbReference type="Proteomes" id="UP000650477">
    <property type="component" value="Unassembled WGS sequence"/>
</dbReference>
<proteinExistence type="predicted"/>
<evidence type="ECO:0008006" key="3">
    <source>
        <dbReference type="Google" id="ProtNLM"/>
    </source>
</evidence>
<reference evidence="1" key="1">
    <citation type="submission" date="2017-12" db="EMBL/GenBank/DDBJ databases">
        <title>Genome sequencing and analysis.</title>
        <authorList>
            <person name="Huang Y.-T."/>
        </authorList>
    </citation>
    <scope>NUCLEOTIDE SEQUENCE</scope>
    <source>
        <strain evidence="1">VGH116</strain>
    </source>
</reference>
<protein>
    <recommendedName>
        <fullName evidence="3">Filamentous hemagglutinin</fullName>
    </recommendedName>
</protein>
<organism evidence="1 2">
    <name type="scientific">Morganella morganii</name>
    <name type="common">Proteus morganii</name>
    <dbReference type="NCBI Taxonomy" id="582"/>
    <lineage>
        <taxon>Bacteria</taxon>
        <taxon>Pseudomonadati</taxon>
        <taxon>Pseudomonadota</taxon>
        <taxon>Gammaproteobacteria</taxon>
        <taxon>Enterobacterales</taxon>
        <taxon>Morganellaceae</taxon>
        <taxon>Morganella</taxon>
    </lineage>
</organism>